<feature type="region of interest" description="Disordered" evidence="1">
    <location>
        <begin position="192"/>
        <end position="321"/>
    </location>
</feature>
<dbReference type="EMBL" id="KQ947408">
    <property type="protein sequence ID" value="KUJ21387.1"/>
    <property type="molecule type" value="Genomic_DNA"/>
</dbReference>
<protein>
    <submittedName>
        <fullName evidence="2">Uncharacterized protein</fullName>
    </submittedName>
</protein>
<dbReference type="KEGG" id="psco:LY89DRAFT_681900"/>
<feature type="compositionally biased region" description="Basic and acidic residues" evidence="1">
    <location>
        <begin position="400"/>
        <end position="409"/>
    </location>
</feature>
<feature type="compositionally biased region" description="Acidic residues" evidence="1">
    <location>
        <begin position="221"/>
        <end position="230"/>
    </location>
</feature>
<evidence type="ECO:0000256" key="1">
    <source>
        <dbReference type="SAM" id="MobiDB-lite"/>
    </source>
</evidence>
<keyword evidence="3" id="KW-1185">Reference proteome</keyword>
<feature type="compositionally biased region" description="Basic and acidic residues" evidence="1">
    <location>
        <begin position="285"/>
        <end position="296"/>
    </location>
</feature>
<name>A0A194XNS7_MOLSC</name>
<reference evidence="2 3" key="1">
    <citation type="submission" date="2015-10" db="EMBL/GenBank/DDBJ databases">
        <title>Full genome of DAOMC 229536 Phialocephala scopiformis, a fungal endophyte of spruce producing the potent anti-insectan compound rugulosin.</title>
        <authorList>
            <consortium name="DOE Joint Genome Institute"/>
            <person name="Walker A.K."/>
            <person name="Frasz S.L."/>
            <person name="Seifert K.A."/>
            <person name="Miller J.D."/>
            <person name="Mondo S.J."/>
            <person name="Labutti K."/>
            <person name="Lipzen A."/>
            <person name="Dockter R."/>
            <person name="Kennedy M."/>
            <person name="Grigoriev I.V."/>
            <person name="Spatafora J.W."/>
        </authorList>
    </citation>
    <scope>NUCLEOTIDE SEQUENCE [LARGE SCALE GENOMIC DNA]</scope>
    <source>
        <strain evidence="2 3">CBS 120377</strain>
    </source>
</reference>
<dbReference type="AlphaFoldDB" id="A0A194XNS7"/>
<feature type="compositionally biased region" description="Low complexity" evidence="1">
    <location>
        <begin position="412"/>
        <end position="421"/>
    </location>
</feature>
<dbReference type="OrthoDB" id="5379191at2759"/>
<dbReference type="RefSeq" id="XP_018075742.1">
    <property type="nucleotide sequence ID" value="XM_018214397.1"/>
</dbReference>
<feature type="compositionally biased region" description="Low complexity" evidence="1">
    <location>
        <begin position="480"/>
        <end position="490"/>
    </location>
</feature>
<sequence>MTSSSKPSLPLSKVPSVRQLCEELGFQHASLKDTNTFMEAAHAWRKSYHTSSGRPATHVLHWNQSSDQIDLEEMAQAFLDEKGGNGERFWSPERSWNHDSDLQLPADRARIVALLKQLFWKQNRYAFNNTQYGHKDSEPRDQSRESTTPARQIDCAIERGVSAPLTASAHARSGSAQVTLKSKRTPSIYAAAALDERSRKPPPAGSATTGGIGTSNVDIFEVPDDSDSNDETFLHSPKRRHPPSNADSPRKKKKYHLAEPLRRTDRKRVIRSFPHTVPNDQIEQLIKDEIEARDRTGSSSVAGSFDQIPPRSTTKDAETNPENLLPLALTVAGRPAPIASMVSSDIRKSASPQLNASRVAQVTNHPDWGQDSAPSSPRNDTTTKAVQPKPWDPVSSPRMEPVREREKRGSRTSRGSPSSSSAHESEIGALAKSTTTNEAGPIGHSSGIDDPKLILSPRDALLHSKNSKSALHRPAAKQFSSSREASPSPSVNDFGRSANRQDPPRELSDGFKSLADLSEAAPTKQPRLEKSSHSTETVSDEINGSTTATNRLQAHERKEATQGSTTEPSSAKPRQKIQIPLWIITREPRYTEERWDDGKFMGTPLPAFIEGISKVTQRRHIEKIKLTLRAPTFDTKITVYHDAEDSWASAKETFIEKLREAKAEARAGRQTENVTFKILVEPFYEEGMLPSGGIDEDEEEYDF</sequence>
<proteinExistence type="predicted"/>
<dbReference type="InParanoid" id="A0A194XNS7"/>
<evidence type="ECO:0000313" key="2">
    <source>
        <dbReference type="EMBL" id="KUJ21387.1"/>
    </source>
</evidence>
<feature type="region of interest" description="Disordered" evidence="1">
    <location>
        <begin position="130"/>
        <end position="154"/>
    </location>
</feature>
<accession>A0A194XNS7</accession>
<evidence type="ECO:0000313" key="3">
    <source>
        <dbReference type="Proteomes" id="UP000070700"/>
    </source>
</evidence>
<feature type="region of interest" description="Disordered" evidence="1">
    <location>
        <begin position="364"/>
        <end position="576"/>
    </location>
</feature>
<gene>
    <name evidence="2" type="ORF">LY89DRAFT_681900</name>
</gene>
<feature type="compositionally biased region" description="Basic and acidic residues" evidence="1">
    <location>
        <begin position="133"/>
        <end position="144"/>
    </location>
</feature>
<feature type="compositionally biased region" description="Polar residues" evidence="1">
    <location>
        <begin position="534"/>
        <end position="552"/>
    </location>
</feature>
<dbReference type="Proteomes" id="UP000070700">
    <property type="component" value="Unassembled WGS sequence"/>
</dbReference>
<dbReference type="GeneID" id="28824123"/>
<organism evidence="2 3">
    <name type="scientific">Mollisia scopiformis</name>
    <name type="common">Conifer needle endophyte fungus</name>
    <name type="synonym">Phialocephala scopiformis</name>
    <dbReference type="NCBI Taxonomy" id="149040"/>
    <lineage>
        <taxon>Eukaryota</taxon>
        <taxon>Fungi</taxon>
        <taxon>Dikarya</taxon>
        <taxon>Ascomycota</taxon>
        <taxon>Pezizomycotina</taxon>
        <taxon>Leotiomycetes</taxon>
        <taxon>Helotiales</taxon>
        <taxon>Mollisiaceae</taxon>
        <taxon>Mollisia</taxon>
    </lineage>
</organism>
<feature type="compositionally biased region" description="Polar residues" evidence="1">
    <location>
        <begin position="372"/>
        <end position="385"/>
    </location>
</feature>